<evidence type="ECO:0000256" key="4">
    <source>
        <dbReference type="SAM" id="MobiDB-lite"/>
    </source>
</evidence>
<proteinExistence type="predicted"/>
<feature type="region of interest" description="Disordered" evidence="4">
    <location>
        <begin position="1"/>
        <end position="22"/>
    </location>
</feature>
<keyword evidence="6" id="KW-1185">Reference proteome</keyword>
<protein>
    <recommendedName>
        <fullName evidence="7">Small-subunit processome</fullName>
    </recommendedName>
</protein>
<dbReference type="InterPro" id="IPR006709">
    <property type="entry name" value="SSU_processome_Utp14"/>
</dbReference>
<feature type="compositionally biased region" description="Acidic residues" evidence="4">
    <location>
        <begin position="95"/>
        <end position="120"/>
    </location>
</feature>
<evidence type="ECO:0000313" key="5">
    <source>
        <dbReference type="EMBL" id="KAK9917976.1"/>
    </source>
</evidence>
<feature type="region of interest" description="Disordered" evidence="4">
    <location>
        <begin position="458"/>
        <end position="502"/>
    </location>
</feature>
<evidence type="ECO:0008006" key="7">
    <source>
        <dbReference type="Google" id="ProtNLM"/>
    </source>
</evidence>
<feature type="region of interest" description="Disordered" evidence="4">
    <location>
        <begin position="732"/>
        <end position="752"/>
    </location>
</feature>
<feature type="region of interest" description="Disordered" evidence="4">
    <location>
        <begin position="911"/>
        <end position="941"/>
    </location>
</feature>
<accession>A0ABR2Z2L3</accession>
<feature type="region of interest" description="Disordered" evidence="4">
    <location>
        <begin position="549"/>
        <end position="683"/>
    </location>
</feature>
<evidence type="ECO:0000256" key="3">
    <source>
        <dbReference type="ARBA" id="ARBA00023242"/>
    </source>
</evidence>
<dbReference type="Pfam" id="PF04615">
    <property type="entry name" value="Utp14"/>
    <property type="match status" value="1"/>
</dbReference>
<name>A0ABR2Z2L3_9CHLO</name>
<organism evidence="5 6">
    <name type="scientific">Coccomyxa subellipsoidea</name>
    <dbReference type="NCBI Taxonomy" id="248742"/>
    <lineage>
        <taxon>Eukaryota</taxon>
        <taxon>Viridiplantae</taxon>
        <taxon>Chlorophyta</taxon>
        <taxon>core chlorophytes</taxon>
        <taxon>Trebouxiophyceae</taxon>
        <taxon>Trebouxiophyceae incertae sedis</taxon>
        <taxon>Coccomyxaceae</taxon>
        <taxon>Coccomyxa</taxon>
    </lineage>
</organism>
<feature type="region of interest" description="Disordered" evidence="4">
    <location>
        <begin position="218"/>
        <end position="247"/>
    </location>
</feature>
<feature type="compositionally biased region" description="Acidic residues" evidence="4">
    <location>
        <begin position="590"/>
        <end position="609"/>
    </location>
</feature>
<evidence type="ECO:0000256" key="2">
    <source>
        <dbReference type="ARBA" id="ARBA00022553"/>
    </source>
</evidence>
<reference evidence="5 6" key="1">
    <citation type="journal article" date="2024" name="Nat. Commun.">
        <title>Phylogenomics reveals the evolutionary origins of lichenization in chlorophyte algae.</title>
        <authorList>
            <person name="Puginier C."/>
            <person name="Libourel C."/>
            <person name="Otte J."/>
            <person name="Skaloud P."/>
            <person name="Haon M."/>
            <person name="Grisel S."/>
            <person name="Petersen M."/>
            <person name="Berrin J.G."/>
            <person name="Delaux P.M."/>
            <person name="Dal Grande F."/>
            <person name="Keller J."/>
        </authorList>
    </citation>
    <scope>NUCLEOTIDE SEQUENCE [LARGE SCALE GENOMIC DNA]</scope>
    <source>
        <strain evidence="5 6">SAG 216-7</strain>
    </source>
</reference>
<sequence>MAKSKKGGKKKAGGPPNDLYEADDYEVVPDEEKHAGQRYDVVENYEYELPSDFEDEEIDEETAFTEEDKELYADWGLDGKISKSKAAKAASPDLLDSEESDGDEEEYNTDDFSEPEEAEGDGATPEDKMEDGEDVFSEDEEGEQEQSDDEDRHQRMLADVSAAVAGSGPRGAARRRATLLNEVYPESEYNLQPAVASAGEAGAGLRISDMVEALGSERTKLGATGRKSLQRIDKRSAPVAPSLPPVIADRMQRQAGYEETSKDVTKWQSIVKANREAATLKFATGREDVQRTSSTAALNAKFAPARDFEREIAGMLEAAGAHNEQALAEAEEALALKAQSVEEAKARRERLAKMRSLLFHQEIKLKHLAKIKSKDYHRRAQRAAKAKAKKAGDLGDTEQLRLAAEDAEFTRAKERLTLKHRNTSKWARRALKRGINITDEGTQEAITEQLRLGQELRRKVEWPDTESEDESGSSASDVSDEEEDAEGAGARPHSRRAAAKMKAAALDIISGGHEEGDEPAKGLFALPFMRRAQERKRAQAQADAAAMLRELEAADARSGDEDDADDWTAAEPTGRSGRLRFGSGRQQPQDQEDDEAGSDAEASDEDEDAEAKVERLGRRNVPAAVARQQREHLLSSQSGARSGVDVTAKSLGKGKVSVGPKPAKEAAADAREDAQATGSGQAAFVPEKEFKGLRDGYVFQSGAQGLGYYLDRSARQISVNGWPGKGNALENGHLGNGHIARDSEDDGAMQLDTGGTELSQRELIARAFAGDDVQAEFAEEKAAEAEAEAPPADAPSLMPGWGAWAGQQRTPGWMAKAQDKAQRNRQEAIGKRKDARLAAVIITERYDKKAAKYATPSVPFPFNSKDIYERSMRQPLGRDFNTDSSFRNMTRPSILKTPGVVIKPLKYSKGVEKEVASQPSNNAKRKSIAVVSNGQRKHSKK</sequence>
<keyword evidence="3" id="KW-0539">Nucleus</keyword>
<feature type="compositionally biased region" description="Low complexity" evidence="4">
    <location>
        <begin position="569"/>
        <end position="585"/>
    </location>
</feature>
<feature type="compositionally biased region" description="Basic and acidic residues" evidence="4">
    <location>
        <begin position="549"/>
        <end position="559"/>
    </location>
</feature>
<evidence type="ECO:0000313" key="6">
    <source>
        <dbReference type="Proteomes" id="UP001491310"/>
    </source>
</evidence>
<feature type="compositionally biased region" description="Acidic residues" evidence="4">
    <location>
        <begin position="50"/>
        <end position="69"/>
    </location>
</feature>
<feature type="compositionally biased region" description="Low complexity" evidence="4">
    <location>
        <begin position="160"/>
        <end position="171"/>
    </location>
</feature>
<feature type="compositionally biased region" description="Basic and acidic residues" evidence="4">
    <location>
        <begin position="662"/>
        <end position="674"/>
    </location>
</feature>
<comment type="subcellular location">
    <subcellularLocation>
        <location evidence="1">Nucleus</location>
        <location evidence="1">Nucleolus</location>
    </subcellularLocation>
</comment>
<dbReference type="PANTHER" id="PTHR14150:SF12">
    <property type="entry name" value="U3 SMALL NUCLEOLAR RNA-ASSOCIATED PROTEIN 14 HOMOLOG A"/>
    <property type="match status" value="1"/>
</dbReference>
<feature type="compositionally biased region" description="Polar residues" evidence="4">
    <location>
        <begin position="882"/>
        <end position="891"/>
    </location>
</feature>
<keyword evidence="2" id="KW-0597">Phosphoprotein</keyword>
<dbReference type="PANTHER" id="PTHR14150">
    <property type="entry name" value="U3 SMALL NUCLEOLAR RNA-ASSOCIATED PROTEIN 14"/>
    <property type="match status" value="1"/>
</dbReference>
<dbReference type="Proteomes" id="UP001491310">
    <property type="component" value="Unassembled WGS sequence"/>
</dbReference>
<feature type="compositionally biased region" description="Basic residues" evidence="4">
    <location>
        <begin position="1"/>
        <end position="12"/>
    </location>
</feature>
<feature type="region of interest" description="Disordered" evidence="4">
    <location>
        <begin position="50"/>
        <end position="174"/>
    </location>
</feature>
<feature type="compositionally biased region" description="Acidic residues" evidence="4">
    <location>
        <begin position="128"/>
        <end position="149"/>
    </location>
</feature>
<dbReference type="EMBL" id="JALJOT010000001">
    <property type="protein sequence ID" value="KAK9917976.1"/>
    <property type="molecule type" value="Genomic_DNA"/>
</dbReference>
<evidence type="ECO:0000256" key="1">
    <source>
        <dbReference type="ARBA" id="ARBA00004604"/>
    </source>
</evidence>
<comment type="caution">
    <text evidence="5">The sequence shown here is derived from an EMBL/GenBank/DDBJ whole genome shotgun (WGS) entry which is preliminary data.</text>
</comment>
<gene>
    <name evidence="5" type="ORF">WJX75_000202</name>
</gene>
<feature type="region of interest" description="Disordered" evidence="4">
    <location>
        <begin position="873"/>
        <end position="892"/>
    </location>
</feature>